<name>A0ABV1FL08_9FIRM</name>
<dbReference type="Pfam" id="PF07811">
    <property type="entry name" value="TadE"/>
    <property type="match status" value="1"/>
</dbReference>
<organism evidence="3 4">
    <name type="scientific">Laedolimicola intestinihominis</name>
    <dbReference type="NCBI Taxonomy" id="3133166"/>
    <lineage>
        <taxon>Bacteria</taxon>
        <taxon>Bacillati</taxon>
        <taxon>Bacillota</taxon>
        <taxon>Clostridia</taxon>
        <taxon>Lachnospirales</taxon>
        <taxon>Lachnospiraceae</taxon>
        <taxon>Laedolimicola</taxon>
    </lineage>
</organism>
<keyword evidence="1" id="KW-0472">Membrane</keyword>
<protein>
    <submittedName>
        <fullName evidence="3">TadE family protein</fullName>
    </submittedName>
</protein>
<sequence length="140" mass="15445">MSAGWKRGSFTVEASILMPFLMWIIFVMLCLGLFWHDRSVLSACASELAGKGAARKYETEAHLESWLSTEASALVEDRLYLLKVTDITVKVTAEQVTVAYAGSSPVLGGLQTKEQEKSGRKNPVNLLRKTRLLKELAGKV</sequence>
<comment type="caution">
    <text evidence="3">The sequence shown here is derived from an EMBL/GenBank/DDBJ whole genome shotgun (WGS) entry which is preliminary data.</text>
</comment>
<evidence type="ECO:0000259" key="2">
    <source>
        <dbReference type="Pfam" id="PF07811"/>
    </source>
</evidence>
<evidence type="ECO:0000256" key="1">
    <source>
        <dbReference type="SAM" id="Phobius"/>
    </source>
</evidence>
<keyword evidence="1" id="KW-0812">Transmembrane</keyword>
<accession>A0ABV1FL08</accession>
<feature type="transmembrane region" description="Helical" evidence="1">
    <location>
        <begin position="12"/>
        <end position="35"/>
    </location>
</feature>
<dbReference type="Proteomes" id="UP001438008">
    <property type="component" value="Unassembled WGS sequence"/>
</dbReference>
<dbReference type="InterPro" id="IPR012495">
    <property type="entry name" value="TadE-like_dom"/>
</dbReference>
<gene>
    <name evidence="3" type="ORF">WMO29_14710</name>
</gene>
<dbReference type="EMBL" id="JBBMFE010000017">
    <property type="protein sequence ID" value="MEQ2473728.1"/>
    <property type="molecule type" value="Genomic_DNA"/>
</dbReference>
<dbReference type="RefSeq" id="WP_349165298.1">
    <property type="nucleotide sequence ID" value="NZ_JBBMFE010000017.1"/>
</dbReference>
<reference evidence="3 4" key="1">
    <citation type="submission" date="2024-03" db="EMBL/GenBank/DDBJ databases">
        <title>Human intestinal bacterial collection.</title>
        <authorList>
            <person name="Pauvert C."/>
            <person name="Hitch T.C.A."/>
            <person name="Clavel T."/>
        </authorList>
    </citation>
    <scope>NUCLEOTIDE SEQUENCE [LARGE SCALE GENOMIC DNA]</scope>
    <source>
        <strain evidence="3 4">CLA-AA-H132</strain>
    </source>
</reference>
<keyword evidence="1" id="KW-1133">Transmembrane helix</keyword>
<evidence type="ECO:0000313" key="3">
    <source>
        <dbReference type="EMBL" id="MEQ2473728.1"/>
    </source>
</evidence>
<proteinExistence type="predicted"/>
<evidence type="ECO:0000313" key="4">
    <source>
        <dbReference type="Proteomes" id="UP001438008"/>
    </source>
</evidence>
<keyword evidence="4" id="KW-1185">Reference proteome</keyword>
<feature type="domain" description="TadE-like" evidence="2">
    <location>
        <begin position="8"/>
        <end position="49"/>
    </location>
</feature>